<feature type="transmembrane region" description="Helical" evidence="5">
    <location>
        <begin position="82"/>
        <end position="103"/>
    </location>
</feature>
<keyword evidence="7" id="KW-0378">Hydrolase</keyword>
<protein>
    <submittedName>
        <fullName evidence="7">Rhombosortase</fullName>
        <ecNumber evidence="7">3.4.21.-</ecNumber>
    </submittedName>
</protein>
<evidence type="ECO:0000256" key="3">
    <source>
        <dbReference type="ARBA" id="ARBA00022989"/>
    </source>
</evidence>
<gene>
    <name evidence="7" type="primary">rrtA</name>
    <name evidence="7" type="ORF">RM544_03580</name>
</gene>
<dbReference type="InterPro" id="IPR022764">
    <property type="entry name" value="Peptidase_S54_rhomboid_dom"/>
</dbReference>
<dbReference type="Gene3D" id="1.20.1540.10">
    <property type="entry name" value="Rhomboid-like"/>
    <property type="match status" value="1"/>
</dbReference>
<dbReference type="Proteomes" id="UP001249020">
    <property type="component" value="Unassembled WGS sequence"/>
</dbReference>
<evidence type="ECO:0000313" key="8">
    <source>
        <dbReference type="Proteomes" id="UP001249020"/>
    </source>
</evidence>
<organism evidence="7 8">
    <name type="scientific">Brumicola blandensis</name>
    <dbReference type="NCBI Taxonomy" id="3075611"/>
    <lineage>
        <taxon>Bacteria</taxon>
        <taxon>Pseudomonadati</taxon>
        <taxon>Pseudomonadota</taxon>
        <taxon>Gammaproteobacteria</taxon>
        <taxon>Alteromonadales</taxon>
        <taxon>Alteromonadaceae</taxon>
        <taxon>Brumicola</taxon>
    </lineage>
</organism>
<feature type="transmembrane region" description="Helical" evidence="5">
    <location>
        <begin position="172"/>
        <end position="192"/>
    </location>
</feature>
<dbReference type="InterPro" id="IPR035952">
    <property type="entry name" value="Rhomboid-like_sf"/>
</dbReference>
<evidence type="ECO:0000256" key="4">
    <source>
        <dbReference type="ARBA" id="ARBA00023136"/>
    </source>
</evidence>
<keyword evidence="3 5" id="KW-1133">Transmembrane helix</keyword>
<accession>A0AAW8QX76</accession>
<dbReference type="GO" id="GO:0004252">
    <property type="term" value="F:serine-type endopeptidase activity"/>
    <property type="evidence" value="ECO:0007669"/>
    <property type="project" value="InterPro"/>
</dbReference>
<dbReference type="InterPro" id="IPR023826">
    <property type="entry name" value="Rhom-like_SP_proteobac"/>
</dbReference>
<keyword evidence="4 5" id="KW-0472">Membrane</keyword>
<keyword evidence="2 5" id="KW-0812">Transmembrane</keyword>
<dbReference type="EC" id="3.4.21.-" evidence="7"/>
<comment type="caution">
    <text evidence="7">The sequence shown here is derived from an EMBL/GenBank/DDBJ whole genome shotgun (WGS) entry which is preliminary data.</text>
</comment>
<reference evidence="7 8" key="1">
    <citation type="submission" date="2023-09" db="EMBL/GenBank/DDBJ databases">
        <authorList>
            <person name="Rey-Velasco X."/>
        </authorList>
    </citation>
    <scope>NUCLEOTIDE SEQUENCE [LARGE SCALE GENOMIC DNA]</scope>
    <source>
        <strain evidence="7 8">W409</strain>
    </source>
</reference>
<comment type="subcellular location">
    <subcellularLocation>
        <location evidence="1">Membrane</location>
        <topology evidence="1">Multi-pass membrane protein</topology>
    </subcellularLocation>
</comment>
<dbReference type="RefSeq" id="WP_311360719.1">
    <property type="nucleotide sequence ID" value="NZ_JAVRIE010000001.1"/>
</dbReference>
<sequence>MTFPVQPNQYLGPLLLAALSILAFLCEPYSSAHLALESTWWEQGNYYQAISGHFLHTNYVHLAFNLLGVFLLWMLHGDDYDAYYYLIKFLLTCVGISILILLFSPEISWYVGLSGAIHGVFAWGCIKDISKGLISGWLLVIGLVIKVGNEQINGAGSLMPDLIEANVAIDSHLYGAGIGIVIGVMTYLVAIYRQSKK</sequence>
<dbReference type="GO" id="GO:0016020">
    <property type="term" value="C:membrane"/>
    <property type="evidence" value="ECO:0007669"/>
    <property type="project" value="UniProtKB-SubCell"/>
</dbReference>
<evidence type="ECO:0000256" key="2">
    <source>
        <dbReference type="ARBA" id="ARBA00022692"/>
    </source>
</evidence>
<feature type="transmembrane region" description="Helical" evidence="5">
    <location>
        <begin position="133"/>
        <end position="152"/>
    </location>
</feature>
<evidence type="ECO:0000313" key="7">
    <source>
        <dbReference type="EMBL" id="MDT0581607.1"/>
    </source>
</evidence>
<dbReference type="Pfam" id="PF01694">
    <property type="entry name" value="Rhomboid"/>
    <property type="match status" value="1"/>
</dbReference>
<evidence type="ECO:0000259" key="6">
    <source>
        <dbReference type="Pfam" id="PF01694"/>
    </source>
</evidence>
<feature type="transmembrane region" description="Helical" evidence="5">
    <location>
        <begin position="109"/>
        <end position="126"/>
    </location>
</feature>
<dbReference type="NCBIfam" id="TIGR03902">
    <property type="entry name" value="rhom_GG_sort"/>
    <property type="match status" value="1"/>
</dbReference>
<evidence type="ECO:0000256" key="1">
    <source>
        <dbReference type="ARBA" id="ARBA00004141"/>
    </source>
</evidence>
<dbReference type="EMBL" id="JAVRIE010000001">
    <property type="protein sequence ID" value="MDT0581607.1"/>
    <property type="molecule type" value="Genomic_DNA"/>
</dbReference>
<feature type="domain" description="Peptidase S54 rhomboid" evidence="6">
    <location>
        <begin position="44"/>
        <end position="186"/>
    </location>
</feature>
<dbReference type="SUPFAM" id="SSF144091">
    <property type="entry name" value="Rhomboid-like"/>
    <property type="match status" value="1"/>
</dbReference>
<name>A0AAW8QX76_9ALTE</name>
<dbReference type="AlphaFoldDB" id="A0AAW8QX76"/>
<feature type="transmembrane region" description="Helical" evidence="5">
    <location>
        <begin position="59"/>
        <end position="75"/>
    </location>
</feature>
<keyword evidence="8" id="KW-1185">Reference proteome</keyword>
<proteinExistence type="predicted"/>
<evidence type="ECO:0000256" key="5">
    <source>
        <dbReference type="SAM" id="Phobius"/>
    </source>
</evidence>